<dbReference type="GO" id="GO:0034040">
    <property type="term" value="F:ATPase-coupled lipid transmembrane transporter activity"/>
    <property type="evidence" value="ECO:0007669"/>
    <property type="project" value="TreeGrafter"/>
</dbReference>
<dbReference type="InterPro" id="IPR027417">
    <property type="entry name" value="P-loop_NTPase"/>
</dbReference>
<feature type="region of interest" description="Disordered" evidence="1">
    <location>
        <begin position="1"/>
        <end position="21"/>
    </location>
</feature>
<organism evidence="3 4">
    <name type="scientific">Nocardiopsis dassonvillei (strain ATCC 23218 / DSM 43111 / CIP 107115 / JCM 7437 / KCTC 9190 / NBRC 14626 / NCTC 10488 / NRRL B-5397 / IMRU 509)</name>
    <name type="common">Actinomadura dassonvillei</name>
    <dbReference type="NCBI Taxonomy" id="446468"/>
    <lineage>
        <taxon>Bacteria</taxon>
        <taxon>Bacillati</taxon>
        <taxon>Actinomycetota</taxon>
        <taxon>Actinomycetes</taxon>
        <taxon>Streptosporangiales</taxon>
        <taxon>Nocardiopsidaceae</taxon>
        <taxon>Nocardiopsis</taxon>
    </lineage>
</organism>
<dbReference type="InterPro" id="IPR003439">
    <property type="entry name" value="ABC_transporter-like_ATP-bd"/>
</dbReference>
<evidence type="ECO:0000313" key="3">
    <source>
        <dbReference type="EMBL" id="ADH67394.1"/>
    </source>
</evidence>
<dbReference type="PROSITE" id="PS50893">
    <property type="entry name" value="ABC_TRANSPORTER_2"/>
    <property type="match status" value="1"/>
</dbReference>
<dbReference type="OrthoDB" id="3432487at2"/>
<evidence type="ECO:0000256" key="1">
    <source>
        <dbReference type="SAM" id="MobiDB-lite"/>
    </source>
</evidence>
<evidence type="ECO:0000313" key="4">
    <source>
        <dbReference type="Proteomes" id="UP000002219"/>
    </source>
</evidence>
<protein>
    <submittedName>
        <fullName evidence="3">ABC-type bacteriocin/lantibiotic exporter</fullName>
    </submittedName>
</protein>
<dbReference type="PANTHER" id="PTHR24221:SF654">
    <property type="entry name" value="ATP-BINDING CASSETTE SUB-FAMILY B MEMBER 6"/>
    <property type="match status" value="1"/>
</dbReference>
<dbReference type="SUPFAM" id="SSF52540">
    <property type="entry name" value="P-loop containing nucleoside triphosphate hydrolases"/>
    <property type="match status" value="1"/>
</dbReference>
<dbReference type="KEGG" id="nda:Ndas_1967"/>
<dbReference type="PANTHER" id="PTHR24221">
    <property type="entry name" value="ATP-BINDING CASSETTE SUB-FAMILY B"/>
    <property type="match status" value="1"/>
</dbReference>
<reference evidence="3 4" key="1">
    <citation type="journal article" date="2010" name="Stand. Genomic Sci.">
        <title>Complete genome sequence of Nocardiopsis dassonvillei type strain (IMRU 509).</title>
        <authorList>
            <person name="Sun H."/>
            <person name="Lapidus A."/>
            <person name="Nolan M."/>
            <person name="Lucas S."/>
            <person name="Del Rio T.G."/>
            <person name="Tice H."/>
            <person name="Cheng J.F."/>
            <person name="Tapia R."/>
            <person name="Han C."/>
            <person name="Goodwin L."/>
            <person name="Pitluck S."/>
            <person name="Pagani I."/>
            <person name="Ivanova N."/>
            <person name="Mavromatis K."/>
            <person name="Mikhailova N."/>
            <person name="Pati A."/>
            <person name="Chen A."/>
            <person name="Palaniappan K."/>
            <person name="Land M."/>
            <person name="Hauser L."/>
            <person name="Chang Y.J."/>
            <person name="Jeffries C.D."/>
            <person name="Djao O.D."/>
            <person name="Rohde M."/>
            <person name="Sikorski J."/>
            <person name="Goker M."/>
            <person name="Woyke T."/>
            <person name="Bristow J."/>
            <person name="Eisen J.A."/>
            <person name="Markowitz V."/>
            <person name="Hugenholtz P."/>
            <person name="Kyrpides N.C."/>
            <person name="Klenk H.P."/>
        </authorList>
    </citation>
    <scope>NUCLEOTIDE SEQUENCE [LARGE SCALE GENOMIC DNA]</scope>
    <source>
        <strain evidence="4">ATCC 23218 / DSM 43111 / CIP 107115 / JCM 7437 / KCTC 9190 / NBRC 14626 / NCTC 10488 / NRRL B-5397 / IMRU 509</strain>
    </source>
</reference>
<dbReference type="EMBL" id="CP002040">
    <property type="protein sequence ID" value="ADH67394.1"/>
    <property type="molecule type" value="Genomic_DNA"/>
</dbReference>
<dbReference type="GO" id="GO:0016887">
    <property type="term" value="F:ATP hydrolysis activity"/>
    <property type="evidence" value="ECO:0007669"/>
    <property type="project" value="InterPro"/>
</dbReference>
<dbReference type="Proteomes" id="UP000002219">
    <property type="component" value="Chromosome 1"/>
</dbReference>
<dbReference type="GeneID" id="91484560"/>
<proteinExistence type="predicted"/>
<sequence length="236" mass="25880">MRISHRGKLSRTTHPSTTPLPPLVEFHDVSLTHNRTRHLDHLDLTLHPGEHVALVGLTHEATTALTRLLTGQTTPTHGRLATHTRAHILTPHPTLAHTITGQSAPEADDPHLAHALTHTRLEAHRLHTPLDALPPALLPRVHQARALYAQRTNTRLLVLTDPPAHDHAHPPATPDTGLLTLTRQPTLARTADRILLLYKGRVTETGTHHQLLVRGGAYARLYALTGTHRTTGHALG</sequence>
<dbReference type="InterPro" id="IPR039421">
    <property type="entry name" value="Type_1_exporter"/>
</dbReference>
<dbReference type="Gene3D" id="3.40.50.300">
    <property type="entry name" value="P-loop containing nucleotide triphosphate hydrolases"/>
    <property type="match status" value="1"/>
</dbReference>
<name>D7B6C9_NOCDD</name>
<dbReference type="AlphaFoldDB" id="D7B6C9"/>
<dbReference type="HOGENOM" id="CLU_1233965_0_0_11"/>
<evidence type="ECO:0000259" key="2">
    <source>
        <dbReference type="PROSITE" id="PS50893"/>
    </source>
</evidence>
<accession>D7B6C9</accession>
<dbReference type="STRING" id="446468.Ndas_1967"/>
<feature type="domain" description="ABC transporter" evidence="2">
    <location>
        <begin position="24"/>
        <end position="224"/>
    </location>
</feature>
<feature type="compositionally biased region" description="Basic residues" evidence="1">
    <location>
        <begin position="1"/>
        <end position="11"/>
    </location>
</feature>
<gene>
    <name evidence="3" type="ordered locus">Ndas_1967</name>
</gene>
<keyword evidence="4" id="KW-1185">Reference proteome</keyword>
<dbReference type="eggNOG" id="COG2274">
    <property type="taxonomic scope" value="Bacteria"/>
</dbReference>
<dbReference type="RefSeq" id="WP_013153001.1">
    <property type="nucleotide sequence ID" value="NC_014210.1"/>
</dbReference>
<dbReference type="GO" id="GO:0005524">
    <property type="term" value="F:ATP binding"/>
    <property type="evidence" value="ECO:0007669"/>
    <property type="project" value="InterPro"/>
</dbReference>